<accession>A0ABC8TNC6</accession>
<dbReference type="EMBL" id="CAUOFW020001569">
    <property type="protein sequence ID" value="CAK9146409.1"/>
    <property type="molecule type" value="Genomic_DNA"/>
</dbReference>
<evidence type="ECO:0000313" key="2">
    <source>
        <dbReference type="EMBL" id="CAK9168434.1"/>
    </source>
</evidence>
<proteinExistence type="predicted"/>
<evidence type="ECO:0000313" key="3">
    <source>
        <dbReference type="Proteomes" id="UP001642360"/>
    </source>
</evidence>
<evidence type="ECO:0000313" key="1">
    <source>
        <dbReference type="EMBL" id="CAK9146409.1"/>
    </source>
</evidence>
<organism evidence="2 3">
    <name type="scientific">Ilex paraguariensis</name>
    <name type="common">yerba mate</name>
    <dbReference type="NCBI Taxonomy" id="185542"/>
    <lineage>
        <taxon>Eukaryota</taxon>
        <taxon>Viridiplantae</taxon>
        <taxon>Streptophyta</taxon>
        <taxon>Embryophyta</taxon>
        <taxon>Tracheophyta</taxon>
        <taxon>Spermatophyta</taxon>
        <taxon>Magnoliopsida</taxon>
        <taxon>eudicotyledons</taxon>
        <taxon>Gunneridae</taxon>
        <taxon>Pentapetalae</taxon>
        <taxon>asterids</taxon>
        <taxon>campanulids</taxon>
        <taxon>Aquifoliales</taxon>
        <taxon>Aquifoliaceae</taxon>
        <taxon>Ilex</taxon>
    </lineage>
</organism>
<sequence length="95" mass="10644">MSESKVFVLGVQKSLSSEGGELIDIHGDGMIDIEDATIVERTLRMRRGEGRRRRYGSMPRTTCHRRRALVSGSGALMVRCKGHRAPQARRRGHQA</sequence>
<gene>
    <name evidence="1" type="ORF">ILEXP_LOCUS14252</name>
    <name evidence="2" type="ORF">ILEXP_LOCUS37825</name>
</gene>
<name>A0ABC8TNC6_9AQUA</name>
<comment type="caution">
    <text evidence="2">The sequence shown here is derived from an EMBL/GenBank/DDBJ whole genome shotgun (WGS) entry which is preliminary data.</text>
</comment>
<reference evidence="2 3" key="1">
    <citation type="submission" date="2024-02" db="EMBL/GenBank/DDBJ databases">
        <authorList>
            <person name="Vignale AGUSTIN F."/>
            <person name="Sosa J E."/>
            <person name="Modenutti C."/>
        </authorList>
    </citation>
    <scope>NUCLEOTIDE SEQUENCE [LARGE SCALE GENOMIC DNA]</scope>
</reference>
<protein>
    <submittedName>
        <fullName evidence="2">Uncharacterized protein</fullName>
    </submittedName>
</protein>
<dbReference type="Proteomes" id="UP001642360">
    <property type="component" value="Unassembled WGS sequence"/>
</dbReference>
<dbReference type="EMBL" id="CAUOFW020005059">
    <property type="protein sequence ID" value="CAK9168434.1"/>
    <property type="molecule type" value="Genomic_DNA"/>
</dbReference>
<keyword evidence="3" id="KW-1185">Reference proteome</keyword>
<dbReference type="AlphaFoldDB" id="A0ABC8TNC6"/>